<dbReference type="PIRSF" id="PIRSF037420">
    <property type="entry name" value="PQQ_syn_pqqE"/>
    <property type="match status" value="1"/>
</dbReference>
<evidence type="ECO:0000256" key="3">
    <source>
        <dbReference type="ARBA" id="ARBA00022691"/>
    </source>
</evidence>
<dbReference type="NCBIfam" id="TIGR04053">
    <property type="entry name" value="TIGR04053 family radical SAM/SPASM domain-containing protein"/>
    <property type="match status" value="1"/>
</dbReference>
<protein>
    <submittedName>
        <fullName evidence="8">TIGR04053 family radical SAM/SPASM domain-containing protein</fullName>
    </submittedName>
</protein>
<keyword evidence="3" id="KW-0949">S-adenosyl-L-methionine</keyword>
<organism evidence="8 9">
    <name type="scientific">Tectimicrobiota bacterium</name>
    <dbReference type="NCBI Taxonomy" id="2528274"/>
    <lineage>
        <taxon>Bacteria</taxon>
        <taxon>Pseudomonadati</taxon>
        <taxon>Nitrospinota/Tectimicrobiota group</taxon>
        <taxon>Candidatus Tectimicrobiota</taxon>
    </lineage>
</organism>
<dbReference type="GO" id="GO:0051539">
    <property type="term" value="F:4 iron, 4 sulfur cluster binding"/>
    <property type="evidence" value="ECO:0007669"/>
    <property type="project" value="UniProtKB-KW"/>
</dbReference>
<dbReference type="SFLD" id="SFLDG01386">
    <property type="entry name" value="main_SPASM_domain-containing"/>
    <property type="match status" value="1"/>
</dbReference>
<dbReference type="SUPFAM" id="SSF102114">
    <property type="entry name" value="Radical SAM enzymes"/>
    <property type="match status" value="1"/>
</dbReference>
<evidence type="ECO:0000313" key="9">
    <source>
        <dbReference type="Proteomes" id="UP000741360"/>
    </source>
</evidence>
<dbReference type="SFLD" id="SFLDS00029">
    <property type="entry name" value="Radical_SAM"/>
    <property type="match status" value="1"/>
</dbReference>
<evidence type="ECO:0000256" key="5">
    <source>
        <dbReference type="ARBA" id="ARBA00023004"/>
    </source>
</evidence>
<dbReference type="PROSITE" id="PS51918">
    <property type="entry name" value="RADICAL_SAM"/>
    <property type="match status" value="1"/>
</dbReference>
<dbReference type="PANTHER" id="PTHR11228:SF34">
    <property type="entry name" value="TUNGSTEN-CONTAINING ALDEHYDE FERREDOXIN OXIDOREDUCTASE COFACTOR MODIFYING PROTEIN"/>
    <property type="match status" value="1"/>
</dbReference>
<dbReference type="InterPro" id="IPR013785">
    <property type="entry name" value="Aldolase_TIM"/>
</dbReference>
<dbReference type="GO" id="GO:0046872">
    <property type="term" value="F:metal ion binding"/>
    <property type="evidence" value="ECO:0007669"/>
    <property type="project" value="UniProtKB-KW"/>
</dbReference>
<keyword evidence="4" id="KW-0479">Metal-binding</keyword>
<dbReference type="EMBL" id="JACPSX010000246">
    <property type="protein sequence ID" value="MBI3015927.1"/>
    <property type="molecule type" value="Genomic_DNA"/>
</dbReference>
<dbReference type="Proteomes" id="UP000741360">
    <property type="component" value="Unassembled WGS sequence"/>
</dbReference>
<comment type="caution">
    <text evidence="8">The sequence shown here is derived from an EMBL/GenBank/DDBJ whole genome shotgun (WGS) entry which is preliminary data.</text>
</comment>
<proteinExistence type="predicted"/>
<dbReference type="PANTHER" id="PTHR11228">
    <property type="entry name" value="RADICAL SAM DOMAIN PROTEIN"/>
    <property type="match status" value="1"/>
</dbReference>
<dbReference type="AlphaFoldDB" id="A0A932GRJ1"/>
<reference evidence="8" key="1">
    <citation type="submission" date="2020-07" db="EMBL/GenBank/DDBJ databases">
        <title>Huge and variable diversity of episymbiotic CPR bacteria and DPANN archaea in groundwater ecosystems.</title>
        <authorList>
            <person name="He C.Y."/>
            <person name="Keren R."/>
            <person name="Whittaker M."/>
            <person name="Farag I.F."/>
            <person name="Doudna J."/>
            <person name="Cate J.H.D."/>
            <person name="Banfield J.F."/>
        </authorList>
    </citation>
    <scope>NUCLEOTIDE SEQUENCE</scope>
    <source>
        <strain evidence="8">NC_groundwater_717_Ag_S-0.2um_59_8</strain>
    </source>
</reference>
<keyword evidence="6" id="KW-0411">Iron-sulfur</keyword>
<dbReference type="GO" id="GO:0003824">
    <property type="term" value="F:catalytic activity"/>
    <property type="evidence" value="ECO:0007669"/>
    <property type="project" value="InterPro"/>
</dbReference>
<name>A0A932GRJ1_UNCTE</name>
<gene>
    <name evidence="8" type="ORF">HYY65_12920</name>
</gene>
<sequence>MFDFQKSPFIVIWEVTRACALSCVHCRAEAIPRRHPQELTQEEGIALLDEVLAFGDPLPLLVFTGGDPLRRPDIYDLVRHGVRRGFRVSLTPSGTAAVKKHNVQALKETGLARLAVSLDGSTPKVHDAFRRVKGSFGWTLRICEYARECHLPIQINSTITRHNLGELEPLAKLVEKLGVALWSIFFLVPVGRGKVEDEVTPLEYERVLNSLYELSMRVPFGIKTTEAPHFRRVAIERSQGIRRDGRPAGPIPVGRAGEARQVPFPWTGGGSMEVALDGIGRAPRGVNDGNGFVFIDHLGEVYPSGFLPLSAGNVKRASLVRLYRDHSIFRELRDPEMLKGKCGRCEYKALCGGSRARAYAITGDYLESDPYCVYVPGESRQLSLRVS</sequence>
<evidence type="ECO:0000313" key="8">
    <source>
        <dbReference type="EMBL" id="MBI3015927.1"/>
    </source>
</evidence>
<dbReference type="InterPro" id="IPR006638">
    <property type="entry name" value="Elp3/MiaA/NifB-like_rSAM"/>
</dbReference>
<dbReference type="InterPro" id="IPR058240">
    <property type="entry name" value="rSAM_sf"/>
</dbReference>
<dbReference type="CDD" id="cd21123">
    <property type="entry name" value="SPASM_MftC-like"/>
    <property type="match status" value="1"/>
</dbReference>
<accession>A0A932GRJ1</accession>
<feature type="domain" description="Radical SAM core" evidence="7">
    <location>
        <begin position="5"/>
        <end position="217"/>
    </location>
</feature>
<dbReference type="CDD" id="cd01335">
    <property type="entry name" value="Radical_SAM"/>
    <property type="match status" value="1"/>
</dbReference>
<dbReference type="InterPro" id="IPR007197">
    <property type="entry name" value="rSAM"/>
</dbReference>
<comment type="cofactor">
    <cofactor evidence="1">
        <name>[4Fe-4S] cluster</name>
        <dbReference type="ChEBI" id="CHEBI:49883"/>
    </cofactor>
</comment>
<dbReference type="Gene3D" id="3.20.20.70">
    <property type="entry name" value="Aldolase class I"/>
    <property type="match status" value="2"/>
</dbReference>
<dbReference type="SMART" id="SM00729">
    <property type="entry name" value="Elp3"/>
    <property type="match status" value="1"/>
</dbReference>
<keyword evidence="5" id="KW-0408">Iron</keyword>
<evidence type="ECO:0000256" key="2">
    <source>
        <dbReference type="ARBA" id="ARBA00022485"/>
    </source>
</evidence>
<dbReference type="InterPro" id="IPR017200">
    <property type="entry name" value="PqqE-like"/>
</dbReference>
<keyword evidence="2" id="KW-0004">4Fe-4S</keyword>
<evidence type="ECO:0000256" key="4">
    <source>
        <dbReference type="ARBA" id="ARBA00022723"/>
    </source>
</evidence>
<evidence type="ECO:0000256" key="1">
    <source>
        <dbReference type="ARBA" id="ARBA00001966"/>
    </source>
</evidence>
<evidence type="ECO:0000259" key="7">
    <source>
        <dbReference type="PROSITE" id="PS51918"/>
    </source>
</evidence>
<dbReference type="InterPro" id="IPR050377">
    <property type="entry name" value="Radical_SAM_PqqE_MftC-like"/>
</dbReference>
<evidence type="ECO:0000256" key="6">
    <source>
        <dbReference type="ARBA" id="ARBA00023014"/>
    </source>
</evidence>
<dbReference type="SFLD" id="SFLDG01067">
    <property type="entry name" value="SPASM/twitch_domain_containing"/>
    <property type="match status" value="1"/>
</dbReference>
<dbReference type="Pfam" id="PF04055">
    <property type="entry name" value="Radical_SAM"/>
    <property type="match status" value="1"/>
</dbReference>